<dbReference type="AlphaFoldDB" id="V2WMB6"/>
<evidence type="ECO:0000313" key="1">
    <source>
        <dbReference type="EMBL" id="ESK82702.1"/>
    </source>
</evidence>
<dbReference type="Proteomes" id="UP000017559">
    <property type="component" value="Unassembled WGS sequence"/>
</dbReference>
<dbReference type="HOGENOM" id="CLU_2427542_0_0_1"/>
<organism evidence="1 2">
    <name type="scientific">Moniliophthora roreri (strain MCA 2997)</name>
    <name type="common">Cocoa frosty pod rot fungus</name>
    <name type="synonym">Crinipellis roreri</name>
    <dbReference type="NCBI Taxonomy" id="1381753"/>
    <lineage>
        <taxon>Eukaryota</taxon>
        <taxon>Fungi</taxon>
        <taxon>Dikarya</taxon>
        <taxon>Basidiomycota</taxon>
        <taxon>Agaricomycotina</taxon>
        <taxon>Agaricomycetes</taxon>
        <taxon>Agaricomycetidae</taxon>
        <taxon>Agaricales</taxon>
        <taxon>Marasmiineae</taxon>
        <taxon>Marasmiaceae</taxon>
        <taxon>Moniliophthora</taxon>
    </lineage>
</organism>
<evidence type="ECO:0000313" key="2">
    <source>
        <dbReference type="Proteomes" id="UP000017559"/>
    </source>
</evidence>
<reference evidence="1 2" key="1">
    <citation type="journal article" date="2014" name="BMC Genomics">
        <title>Genome and secretome analysis of the hemibiotrophic fungal pathogen, Moniliophthora roreri, which causes frosty pod rot disease of cacao: mechanisms of the biotrophic and necrotrophic phases.</title>
        <authorList>
            <person name="Meinhardt L.W."/>
            <person name="Costa G.G.L."/>
            <person name="Thomazella D.P.T."/>
            <person name="Teixeira P.J.P.L."/>
            <person name="Carazzolle M.F."/>
            <person name="Schuster S.C."/>
            <person name="Carlson J.E."/>
            <person name="Guiltinan M.J."/>
            <person name="Mieczkowski P."/>
            <person name="Farmer A."/>
            <person name="Ramaraj T."/>
            <person name="Crozier J."/>
            <person name="Davis R.E."/>
            <person name="Shao J."/>
            <person name="Melnick R.L."/>
            <person name="Pereira G.A.G."/>
            <person name="Bailey B.A."/>
        </authorList>
    </citation>
    <scope>NUCLEOTIDE SEQUENCE [LARGE SCALE GENOMIC DNA]</scope>
    <source>
        <strain evidence="1 2">MCA 2997</strain>
    </source>
</reference>
<dbReference type="KEGG" id="mrr:Moror_5706"/>
<sequence>MIPLSISTNTPFQPIFLTIVPSTKEQLKQIVVKKDVITFTWSQCDNIQSFSADSCPLKIDGKGIPMKLWPWVFGHEVHNGSDERWKAYKGR</sequence>
<name>V2WMB6_MONRO</name>
<protein>
    <submittedName>
        <fullName evidence="1">Uncharacterized protein</fullName>
    </submittedName>
</protein>
<dbReference type="OrthoDB" id="3049189at2759"/>
<keyword evidence="2" id="KW-1185">Reference proteome</keyword>
<proteinExistence type="predicted"/>
<comment type="caution">
    <text evidence="1">The sequence shown here is derived from an EMBL/GenBank/DDBJ whole genome shotgun (WGS) entry which is preliminary data.</text>
</comment>
<gene>
    <name evidence="1" type="ORF">Moror_5706</name>
</gene>
<accession>V2WMB6</accession>
<dbReference type="EMBL" id="AWSO01001825">
    <property type="protein sequence ID" value="ESK82702.1"/>
    <property type="molecule type" value="Genomic_DNA"/>
</dbReference>